<dbReference type="EMBL" id="PGEM01000062">
    <property type="protein sequence ID" value="PPJ63573.1"/>
    <property type="molecule type" value="Genomic_DNA"/>
</dbReference>
<evidence type="ECO:0000256" key="1">
    <source>
        <dbReference type="SAM" id="MobiDB-lite"/>
    </source>
</evidence>
<accession>A0A2S6CUX8</accession>
<evidence type="ECO:0000313" key="2">
    <source>
        <dbReference type="EMBL" id="PPJ63573.1"/>
    </source>
</evidence>
<dbReference type="OrthoDB" id="9772736at2"/>
<organism evidence="2 3">
    <name type="scientific">Cuspidothrix issatschenkoi CHARLIE-1</name>
    <dbReference type="NCBI Taxonomy" id="2052836"/>
    <lineage>
        <taxon>Bacteria</taxon>
        <taxon>Bacillati</taxon>
        <taxon>Cyanobacteriota</taxon>
        <taxon>Cyanophyceae</taxon>
        <taxon>Nostocales</taxon>
        <taxon>Aphanizomenonaceae</taxon>
        <taxon>Cuspidothrix</taxon>
    </lineage>
</organism>
<feature type="region of interest" description="Disordered" evidence="1">
    <location>
        <begin position="1"/>
        <end position="26"/>
    </location>
</feature>
<name>A0A2S6CUX8_9CYAN</name>
<comment type="caution">
    <text evidence="2">The sequence shown here is derived from an EMBL/GenBank/DDBJ whole genome shotgun (WGS) entry which is preliminary data.</text>
</comment>
<evidence type="ECO:0000313" key="3">
    <source>
        <dbReference type="Proteomes" id="UP000239589"/>
    </source>
</evidence>
<dbReference type="Proteomes" id="UP000239589">
    <property type="component" value="Unassembled WGS sequence"/>
</dbReference>
<dbReference type="AlphaFoldDB" id="A0A2S6CUX8"/>
<protein>
    <submittedName>
        <fullName evidence="2">Uncharacterized protein</fullName>
    </submittedName>
</protein>
<proteinExistence type="predicted"/>
<gene>
    <name evidence="2" type="ORF">CUN59_09365</name>
</gene>
<keyword evidence="3" id="KW-1185">Reference proteome</keyword>
<reference evidence="2 3" key="1">
    <citation type="submission" date="2018-02" db="EMBL/GenBank/DDBJ databases">
        <title>Discovery of a pederin family compound in a non-symbiotic bloom-forming cyanobacterium.</title>
        <authorList>
            <person name="Kust A."/>
            <person name="Mares J."/>
            <person name="Jokela J."/>
            <person name="Urajova P."/>
            <person name="Hajek J."/>
            <person name="Saurav K."/>
            <person name="Voracova K."/>
            <person name="Fewer D.P."/>
            <person name="Haapaniemi E."/>
            <person name="Permi P."/>
            <person name="Rehakova K."/>
            <person name="Sivonen K."/>
            <person name="Hrouzek P."/>
        </authorList>
    </citation>
    <scope>NUCLEOTIDE SEQUENCE [LARGE SCALE GENOMIC DNA]</scope>
    <source>
        <strain evidence="2 3">CHARLIE-1</strain>
    </source>
</reference>
<sequence length="136" mass="15296">MLKKLSVRRGNGNREQGTGNGEWGMGNGEWGIGNGEWGIGNREQETLRQAQCIPGNSFNYLDILNFSCPTRLDPTRKNPTVLRLHLPKRCTCLFLKSAKPLLINGYSFIQQPSCTKFDSIAVCSSMRNKRLLSDLY</sequence>